<feature type="compositionally biased region" description="Low complexity" evidence="1">
    <location>
        <begin position="228"/>
        <end position="249"/>
    </location>
</feature>
<dbReference type="EMBL" id="PGCI01000008">
    <property type="protein sequence ID" value="PLW50901.1"/>
    <property type="molecule type" value="Genomic_DNA"/>
</dbReference>
<organism evidence="3 4">
    <name type="scientific">Puccinia coronata f. sp. avenae</name>
    <dbReference type="NCBI Taxonomy" id="200324"/>
    <lineage>
        <taxon>Eukaryota</taxon>
        <taxon>Fungi</taxon>
        <taxon>Dikarya</taxon>
        <taxon>Basidiomycota</taxon>
        <taxon>Pucciniomycotina</taxon>
        <taxon>Pucciniomycetes</taxon>
        <taxon>Pucciniales</taxon>
        <taxon>Pucciniaceae</taxon>
        <taxon>Puccinia</taxon>
    </lineage>
</organism>
<evidence type="ECO:0000313" key="4">
    <source>
        <dbReference type="Proteomes" id="UP000235392"/>
    </source>
</evidence>
<comment type="caution">
    <text evidence="3">The sequence shown here is derived from an EMBL/GenBank/DDBJ whole genome shotgun (WGS) entry which is preliminary data.</text>
</comment>
<reference evidence="3 4" key="1">
    <citation type="submission" date="2017-11" db="EMBL/GenBank/DDBJ databases">
        <title>De novo assembly and phasing of dikaryotic genomes from two isolates of Puccinia coronata f. sp. avenae, the causal agent of oat crown rust.</title>
        <authorList>
            <person name="Miller M.E."/>
            <person name="Zhang Y."/>
            <person name="Omidvar V."/>
            <person name="Sperschneider J."/>
            <person name="Schwessinger B."/>
            <person name="Raley C."/>
            <person name="Palmer J.M."/>
            <person name="Garnica D."/>
            <person name="Upadhyaya N."/>
            <person name="Rathjen J."/>
            <person name="Taylor J.M."/>
            <person name="Park R.F."/>
            <person name="Dodds P.N."/>
            <person name="Hirsch C.D."/>
            <person name="Kianian S.F."/>
            <person name="Figueroa M."/>
        </authorList>
    </citation>
    <scope>NUCLEOTIDE SEQUENCE [LARGE SCALE GENOMIC DNA]</scope>
    <source>
        <strain evidence="3">12SD80</strain>
    </source>
</reference>
<protein>
    <submittedName>
        <fullName evidence="3">Uncharacterized protein</fullName>
    </submittedName>
</protein>
<name>A0A2N5VLN2_9BASI</name>
<feature type="signal peptide" evidence="2">
    <location>
        <begin position="1"/>
        <end position="22"/>
    </location>
</feature>
<proteinExistence type="predicted"/>
<feature type="compositionally biased region" description="Gly residues" evidence="1">
    <location>
        <begin position="186"/>
        <end position="195"/>
    </location>
</feature>
<dbReference type="Proteomes" id="UP000235392">
    <property type="component" value="Unassembled WGS sequence"/>
</dbReference>
<evidence type="ECO:0000313" key="3">
    <source>
        <dbReference type="EMBL" id="PLW50901.1"/>
    </source>
</evidence>
<accession>A0A2N5VLN2</accession>
<feature type="chain" id="PRO_5014723845" evidence="2">
    <location>
        <begin position="23"/>
        <end position="249"/>
    </location>
</feature>
<dbReference type="AlphaFoldDB" id="A0A2N5VLN2"/>
<keyword evidence="2" id="KW-0732">Signal</keyword>
<feature type="region of interest" description="Disordered" evidence="1">
    <location>
        <begin position="162"/>
        <end position="249"/>
    </location>
</feature>
<evidence type="ECO:0000256" key="1">
    <source>
        <dbReference type="SAM" id="MobiDB-lite"/>
    </source>
</evidence>
<gene>
    <name evidence="3" type="ORF">PCASD_01208</name>
</gene>
<sequence length="249" mass="25786">MIMGRSSRIALLVLVGLQSTYAAPLIARGFSPPNQNQNNFQKRGLTSNRFSQSTNQRNLAVDQNGNPIGFGPTVQPVNQNTLPVDQNGNTIGFGPTVQPFNQNTLPVDQNGNILGFNGTGNGPFGNGPFFGNSGGQGGVVNDGGITGIFGTSGRNNGGMCNDPSIPEGENDFGTNSECGPEHSGMEGQGREGNGGDPCHDSTMPEPEDDYGTTGVCGVVRDPGGGNGVPDPDLLQGNQFGNNNFFNPSP</sequence>
<evidence type="ECO:0000256" key="2">
    <source>
        <dbReference type="SAM" id="SignalP"/>
    </source>
</evidence>